<dbReference type="Gene3D" id="3.40.30.10">
    <property type="entry name" value="Glutaredoxin"/>
    <property type="match status" value="1"/>
</dbReference>
<reference evidence="2 3" key="1">
    <citation type="journal article" date="2016" name="Genom Data">
        <title>Complete genome sequence of a giant Vibrio phage ValKK3 infecting Vibrio alginolyticus.</title>
        <authorList>
            <person name="Lal T.M."/>
            <person name="Sano M."/>
            <person name="Hatai K."/>
            <person name="Ransangan J."/>
        </authorList>
    </citation>
    <scope>NUCLEOTIDE SEQUENCE [LARGE SCALE GENOMIC DNA]</scope>
</reference>
<dbReference type="KEGG" id="vg:26628696"/>
<protein>
    <submittedName>
        <fullName evidence="2">Thioredoxin</fullName>
    </submittedName>
</protein>
<dbReference type="Pfam" id="PF00462">
    <property type="entry name" value="Glutaredoxin"/>
    <property type="match status" value="1"/>
</dbReference>
<dbReference type="EMBL" id="KP671755">
    <property type="protein sequence ID" value="AJT61211.1"/>
    <property type="molecule type" value="Genomic_DNA"/>
</dbReference>
<dbReference type="SUPFAM" id="SSF52833">
    <property type="entry name" value="Thioredoxin-like"/>
    <property type="match status" value="1"/>
</dbReference>
<proteinExistence type="predicted"/>
<organism evidence="2 3">
    <name type="scientific">Vibrio phage ValKK3</name>
    <dbReference type="NCBI Taxonomy" id="1610855"/>
    <lineage>
        <taxon>Viruses</taxon>
        <taxon>Duplodnaviria</taxon>
        <taxon>Heunggongvirae</taxon>
        <taxon>Uroviricota</taxon>
        <taxon>Caudoviricetes</taxon>
        <taxon>Pantevenvirales</taxon>
        <taxon>Straboviridae</taxon>
        <taxon>Schizotequatrovirus</taxon>
        <taxon>Schizotequatrovirus valkk3</taxon>
    </lineage>
</organism>
<accession>A0A0D4DBK9</accession>
<dbReference type="Proteomes" id="UP000202888">
    <property type="component" value="Segment"/>
</dbReference>
<dbReference type="GeneID" id="26628696"/>
<dbReference type="RefSeq" id="YP_009201473.1">
    <property type="nucleotide sequence ID" value="NC_028829.1"/>
</dbReference>
<dbReference type="InterPro" id="IPR002109">
    <property type="entry name" value="Glutaredoxin"/>
</dbReference>
<keyword evidence="3" id="KW-1185">Reference proteome</keyword>
<name>A0A0D4DBK9_9CAUD</name>
<dbReference type="InterPro" id="IPR036249">
    <property type="entry name" value="Thioredoxin-like_sf"/>
</dbReference>
<evidence type="ECO:0000313" key="2">
    <source>
        <dbReference type="EMBL" id="AJT61211.1"/>
    </source>
</evidence>
<evidence type="ECO:0000313" key="3">
    <source>
        <dbReference type="Proteomes" id="UP000202888"/>
    </source>
</evidence>
<evidence type="ECO:0000259" key="1">
    <source>
        <dbReference type="Pfam" id="PF00462"/>
    </source>
</evidence>
<dbReference type="OrthoDB" id="25064at10239"/>
<feature type="domain" description="Glutaredoxin" evidence="1">
    <location>
        <begin position="12"/>
        <end position="76"/>
    </location>
</feature>
<sequence>MLEIFGWDESDFRCVPCLKAKRLAETRGLIFDFIPLAKEKVTDAHKHNREELERRMHELGQELKTLPQVFFDGVHVGGFDDFKAKIHALEEARWEARAK</sequence>
<dbReference type="PROSITE" id="PS51354">
    <property type="entry name" value="GLUTAREDOXIN_2"/>
    <property type="match status" value="1"/>
</dbReference>